<accession>A0A1X2GQ93</accession>
<dbReference type="EMBL" id="MCGT01000006">
    <property type="protein sequence ID" value="ORX58931.1"/>
    <property type="molecule type" value="Genomic_DNA"/>
</dbReference>
<keyword evidence="3" id="KW-1185">Reference proteome</keyword>
<evidence type="ECO:0000256" key="1">
    <source>
        <dbReference type="SAM" id="MobiDB-lite"/>
    </source>
</evidence>
<evidence type="ECO:0000313" key="3">
    <source>
        <dbReference type="Proteomes" id="UP000242146"/>
    </source>
</evidence>
<feature type="region of interest" description="Disordered" evidence="1">
    <location>
        <begin position="146"/>
        <end position="174"/>
    </location>
</feature>
<protein>
    <submittedName>
        <fullName evidence="2">Uncharacterized protein</fullName>
    </submittedName>
</protein>
<feature type="region of interest" description="Disordered" evidence="1">
    <location>
        <begin position="1"/>
        <end position="36"/>
    </location>
</feature>
<feature type="non-terminal residue" evidence="2">
    <location>
        <position position="293"/>
    </location>
</feature>
<reference evidence="2 3" key="1">
    <citation type="submission" date="2016-07" db="EMBL/GenBank/DDBJ databases">
        <title>Pervasive Adenine N6-methylation of Active Genes in Fungi.</title>
        <authorList>
            <consortium name="DOE Joint Genome Institute"/>
            <person name="Mondo S.J."/>
            <person name="Dannebaum R.O."/>
            <person name="Kuo R.C."/>
            <person name="Labutti K."/>
            <person name="Haridas S."/>
            <person name="Kuo A."/>
            <person name="Salamov A."/>
            <person name="Ahrendt S.R."/>
            <person name="Lipzen A."/>
            <person name="Sullivan W."/>
            <person name="Andreopoulos W.B."/>
            <person name="Clum A."/>
            <person name="Lindquist E."/>
            <person name="Daum C."/>
            <person name="Ramamoorthy G.K."/>
            <person name="Gryganskyi A."/>
            <person name="Culley D."/>
            <person name="Magnuson J.K."/>
            <person name="James T.Y."/>
            <person name="O'Malley M.A."/>
            <person name="Stajich J.E."/>
            <person name="Spatafora J.W."/>
            <person name="Visel A."/>
            <person name="Grigoriev I.V."/>
        </authorList>
    </citation>
    <scope>NUCLEOTIDE SEQUENCE [LARGE SCALE GENOMIC DNA]</scope>
    <source>
        <strain evidence="2 3">NRRL 3301</strain>
    </source>
</reference>
<comment type="caution">
    <text evidence="2">The sequence shown here is derived from an EMBL/GenBank/DDBJ whole genome shotgun (WGS) entry which is preliminary data.</text>
</comment>
<feature type="region of interest" description="Disordered" evidence="1">
    <location>
        <begin position="188"/>
        <end position="209"/>
    </location>
</feature>
<sequence>MNDFRPFSTPSPLLEFPSASPTSKLRCTPTRKPPTPIDWTKECHQVMALEANQHHHHSNHVPTLMYTSLPPDYDRDPLMAMATHLRRHSTPDFFATFATEEEELIDRLYDGIDLIEDADDDMMIASMVREMRLDAVAVSPSPPLFIQRPHAPMKKKQSPVPPSQPAPEMPSYPKLNLSSCSSYSSSSSILSSVSGEDRDTNERGYTPFDIHTQYNLPPVVLERREQRRQTILQQHRQTYGVSTSSSWLSTVPSEATTLRERHYQQRLLQRKKSKFGLFIDRMKRAAERPFRMI</sequence>
<name>A0A1X2GQ93_9FUNG</name>
<feature type="compositionally biased region" description="Pro residues" evidence="1">
    <location>
        <begin position="159"/>
        <end position="170"/>
    </location>
</feature>
<dbReference type="OrthoDB" id="2290706at2759"/>
<dbReference type="AlphaFoldDB" id="A0A1X2GQ93"/>
<proteinExistence type="predicted"/>
<dbReference type="Proteomes" id="UP000242146">
    <property type="component" value="Unassembled WGS sequence"/>
</dbReference>
<organism evidence="2 3">
    <name type="scientific">Hesseltinella vesiculosa</name>
    <dbReference type="NCBI Taxonomy" id="101127"/>
    <lineage>
        <taxon>Eukaryota</taxon>
        <taxon>Fungi</taxon>
        <taxon>Fungi incertae sedis</taxon>
        <taxon>Mucoromycota</taxon>
        <taxon>Mucoromycotina</taxon>
        <taxon>Mucoromycetes</taxon>
        <taxon>Mucorales</taxon>
        <taxon>Cunninghamellaceae</taxon>
        <taxon>Hesseltinella</taxon>
    </lineage>
</organism>
<gene>
    <name evidence="2" type="ORF">DM01DRAFT_1333538</name>
</gene>
<evidence type="ECO:0000313" key="2">
    <source>
        <dbReference type="EMBL" id="ORX58931.1"/>
    </source>
</evidence>